<sequence length="243" mass="28880">MGRLCFFFLLFLTVCVKGIERIYQNAQKLEVKVLVYTSDCHKAGTEHDLQVRVGYIKMDKHVREYEQLLYEFATPWIDGRQGENLERNTFNEVTHIVPNNVVQLNEGLCYYYVFHYLTALDIIERQRIYEECNLKPNIVNLRLFFHNNWGPSWRVGYVNLDLAFTLQTGEYKYNSIRFAAKDDCDYDWANFWYDPANGLFAETDNFQLRVDHKAKNGSGISDKLPNMWWSVGDYYHLVQKHPW</sequence>
<name>A0AA39HZB4_9BILA</name>
<comment type="caution">
    <text evidence="2">The sequence shown here is derived from an EMBL/GenBank/DDBJ whole genome shotgun (WGS) entry which is preliminary data.</text>
</comment>
<feature type="signal peptide" evidence="1">
    <location>
        <begin position="1"/>
        <end position="18"/>
    </location>
</feature>
<proteinExistence type="predicted"/>
<dbReference type="AlphaFoldDB" id="A0AA39HZB4"/>
<feature type="chain" id="PRO_5041211275" evidence="1">
    <location>
        <begin position="19"/>
        <end position="243"/>
    </location>
</feature>
<evidence type="ECO:0000256" key="1">
    <source>
        <dbReference type="SAM" id="SignalP"/>
    </source>
</evidence>
<dbReference type="Proteomes" id="UP001175271">
    <property type="component" value="Unassembled WGS sequence"/>
</dbReference>
<evidence type="ECO:0000313" key="3">
    <source>
        <dbReference type="Proteomes" id="UP001175271"/>
    </source>
</evidence>
<protein>
    <submittedName>
        <fullName evidence="2">Uncharacterized protein</fullName>
    </submittedName>
</protein>
<reference evidence="2" key="1">
    <citation type="submission" date="2023-06" db="EMBL/GenBank/DDBJ databases">
        <title>Genomic analysis of the entomopathogenic nematode Steinernema hermaphroditum.</title>
        <authorList>
            <person name="Schwarz E.M."/>
            <person name="Heppert J.K."/>
            <person name="Baniya A."/>
            <person name="Schwartz H.T."/>
            <person name="Tan C.-H."/>
            <person name="Antoshechkin I."/>
            <person name="Sternberg P.W."/>
            <person name="Goodrich-Blair H."/>
            <person name="Dillman A.R."/>
        </authorList>
    </citation>
    <scope>NUCLEOTIDE SEQUENCE</scope>
    <source>
        <strain evidence="2">PS9179</strain>
        <tissue evidence="2">Whole animal</tissue>
    </source>
</reference>
<keyword evidence="1" id="KW-0732">Signal</keyword>
<accession>A0AA39HZB4</accession>
<organism evidence="2 3">
    <name type="scientific">Steinernema hermaphroditum</name>
    <dbReference type="NCBI Taxonomy" id="289476"/>
    <lineage>
        <taxon>Eukaryota</taxon>
        <taxon>Metazoa</taxon>
        <taxon>Ecdysozoa</taxon>
        <taxon>Nematoda</taxon>
        <taxon>Chromadorea</taxon>
        <taxon>Rhabditida</taxon>
        <taxon>Tylenchina</taxon>
        <taxon>Panagrolaimomorpha</taxon>
        <taxon>Strongyloidoidea</taxon>
        <taxon>Steinernematidae</taxon>
        <taxon>Steinernema</taxon>
    </lineage>
</organism>
<gene>
    <name evidence="2" type="ORF">QR680_011671</name>
</gene>
<keyword evidence="3" id="KW-1185">Reference proteome</keyword>
<dbReference type="EMBL" id="JAUCMV010000002">
    <property type="protein sequence ID" value="KAK0414906.1"/>
    <property type="molecule type" value="Genomic_DNA"/>
</dbReference>
<evidence type="ECO:0000313" key="2">
    <source>
        <dbReference type="EMBL" id="KAK0414906.1"/>
    </source>
</evidence>